<reference evidence="2 3" key="1">
    <citation type="submission" date="2019-06" db="EMBL/GenBank/DDBJ databases">
        <title>A novel bacterium of genus Amaricoccus, isolated from marine sediment.</title>
        <authorList>
            <person name="Huang H."/>
            <person name="Mo K."/>
            <person name="Hu Y."/>
        </authorList>
    </citation>
    <scope>NUCLEOTIDE SEQUENCE [LARGE SCALE GENOMIC DNA]</scope>
    <source>
        <strain evidence="2 3">HB172011</strain>
    </source>
</reference>
<organism evidence="2 3">
    <name type="scientific">Amaricoccus solimangrovi</name>
    <dbReference type="NCBI Taxonomy" id="2589815"/>
    <lineage>
        <taxon>Bacteria</taxon>
        <taxon>Pseudomonadati</taxon>
        <taxon>Pseudomonadota</taxon>
        <taxon>Alphaproteobacteria</taxon>
        <taxon>Rhodobacterales</taxon>
        <taxon>Paracoccaceae</taxon>
        <taxon>Amaricoccus</taxon>
    </lineage>
</organism>
<keyword evidence="3" id="KW-1185">Reference proteome</keyword>
<evidence type="ECO:0000313" key="2">
    <source>
        <dbReference type="EMBL" id="TPE48821.1"/>
    </source>
</evidence>
<keyword evidence="2" id="KW-0378">Hydrolase</keyword>
<dbReference type="EMBL" id="VFRP01000019">
    <property type="protein sequence ID" value="TPE48821.1"/>
    <property type="molecule type" value="Genomic_DNA"/>
</dbReference>
<dbReference type="SUPFAM" id="SSF56281">
    <property type="entry name" value="Metallo-hydrolase/oxidoreductase"/>
    <property type="match status" value="1"/>
</dbReference>
<dbReference type="OrthoDB" id="9805728at2"/>
<dbReference type="Gene3D" id="3.60.15.10">
    <property type="entry name" value="Ribonuclease Z/Hydroxyacylglutathione hydrolase-like"/>
    <property type="match status" value="1"/>
</dbReference>
<dbReference type="RefSeq" id="WP_140455251.1">
    <property type="nucleotide sequence ID" value="NZ_VFRP01000019.1"/>
</dbReference>
<gene>
    <name evidence="2" type="ORF">FJM51_16555</name>
</gene>
<accession>A0A501WP70</accession>
<dbReference type="AlphaFoldDB" id="A0A501WP70"/>
<dbReference type="Pfam" id="PF13483">
    <property type="entry name" value="Lactamase_B_3"/>
    <property type="match status" value="1"/>
</dbReference>
<keyword evidence="1" id="KW-0732">Signal</keyword>
<dbReference type="Proteomes" id="UP000319255">
    <property type="component" value="Unassembled WGS sequence"/>
</dbReference>
<dbReference type="GO" id="GO:0016787">
    <property type="term" value="F:hydrolase activity"/>
    <property type="evidence" value="ECO:0007669"/>
    <property type="project" value="UniProtKB-KW"/>
</dbReference>
<comment type="caution">
    <text evidence="2">The sequence shown here is derived from an EMBL/GenBank/DDBJ whole genome shotgun (WGS) entry which is preliminary data.</text>
</comment>
<dbReference type="PANTHER" id="PTHR43546:SF3">
    <property type="entry name" value="UPF0173 METAL-DEPENDENT HYDROLASE MJ1163"/>
    <property type="match status" value="1"/>
</dbReference>
<sequence>MSYSRRKALGFAALAGATLAGLRAAWAMEGDSYDTEAGEIMIHPVRHASFVMTTPGLVVYSDPVWGAELYDGLPRPGLILITHEHKDHFDPETLSALVGEDTRLVTNPSVHDKLPEALRMKATPLANGESATAGDIGIEAVPAYNTTPDRLQYHPKGRDNGYVLTIGGQRIYIAGDTEDIPELRAQEDIDIAFVPMNLPYTMDVEQAASGVAAFAPKVVYPYHYGESDLDAFEKALEASGAPTKVVRGAWYPTS</sequence>
<proteinExistence type="predicted"/>
<dbReference type="PROSITE" id="PS51318">
    <property type="entry name" value="TAT"/>
    <property type="match status" value="1"/>
</dbReference>
<dbReference type="InterPro" id="IPR006311">
    <property type="entry name" value="TAT_signal"/>
</dbReference>
<evidence type="ECO:0000313" key="3">
    <source>
        <dbReference type="Proteomes" id="UP000319255"/>
    </source>
</evidence>
<feature type="chain" id="PRO_5021425421" evidence="1">
    <location>
        <begin position="28"/>
        <end position="254"/>
    </location>
</feature>
<evidence type="ECO:0000256" key="1">
    <source>
        <dbReference type="SAM" id="SignalP"/>
    </source>
</evidence>
<dbReference type="PANTHER" id="PTHR43546">
    <property type="entry name" value="UPF0173 METAL-DEPENDENT HYDROLASE MJ1163-RELATED"/>
    <property type="match status" value="1"/>
</dbReference>
<dbReference type="InterPro" id="IPR050114">
    <property type="entry name" value="UPF0173_UPF0282_UlaG_hydrolase"/>
</dbReference>
<feature type="signal peptide" evidence="1">
    <location>
        <begin position="1"/>
        <end position="27"/>
    </location>
</feature>
<dbReference type="InterPro" id="IPR036866">
    <property type="entry name" value="RibonucZ/Hydroxyglut_hydro"/>
</dbReference>
<name>A0A501WP70_9RHOB</name>
<protein>
    <submittedName>
        <fullName evidence="2">MBL fold metallo-hydrolase</fullName>
    </submittedName>
</protein>